<proteinExistence type="predicted"/>
<dbReference type="EMBL" id="JAVDYC010000001">
    <property type="protein sequence ID" value="MDR7321791.1"/>
    <property type="molecule type" value="Genomic_DNA"/>
</dbReference>
<accession>A0AAE4CQG1</accession>
<dbReference type="Proteomes" id="UP001183629">
    <property type="component" value="Unassembled WGS sequence"/>
</dbReference>
<organism evidence="1 2">
    <name type="scientific">Catenuloplanes niger</name>
    <dbReference type="NCBI Taxonomy" id="587534"/>
    <lineage>
        <taxon>Bacteria</taxon>
        <taxon>Bacillati</taxon>
        <taxon>Actinomycetota</taxon>
        <taxon>Actinomycetes</taxon>
        <taxon>Micromonosporales</taxon>
        <taxon>Micromonosporaceae</taxon>
        <taxon>Catenuloplanes</taxon>
    </lineage>
</organism>
<evidence type="ECO:0000313" key="2">
    <source>
        <dbReference type="Proteomes" id="UP001183629"/>
    </source>
</evidence>
<keyword evidence="2" id="KW-1185">Reference proteome</keyword>
<name>A0AAE4CQG1_9ACTN</name>
<evidence type="ECO:0000313" key="1">
    <source>
        <dbReference type="EMBL" id="MDR7321791.1"/>
    </source>
</evidence>
<comment type="caution">
    <text evidence="1">The sequence shown here is derived from an EMBL/GenBank/DDBJ whole genome shotgun (WGS) entry which is preliminary data.</text>
</comment>
<protein>
    <submittedName>
        <fullName evidence="1">Uncharacterized protein</fullName>
    </submittedName>
</protein>
<gene>
    <name evidence="1" type="ORF">J2S44_002041</name>
</gene>
<dbReference type="AlphaFoldDB" id="A0AAE4CQG1"/>
<sequence>MPQMRERLPSVNAPHKAYFPREVLGGMCRLSRQNAPCAGNRMIGCAYDKGKPLGNVHLMGARGAATS</sequence>
<reference evidence="1 2" key="1">
    <citation type="submission" date="2023-07" db="EMBL/GenBank/DDBJ databases">
        <title>Sequencing the genomes of 1000 actinobacteria strains.</title>
        <authorList>
            <person name="Klenk H.-P."/>
        </authorList>
    </citation>
    <scope>NUCLEOTIDE SEQUENCE [LARGE SCALE GENOMIC DNA]</scope>
    <source>
        <strain evidence="1 2">DSM 44711</strain>
    </source>
</reference>